<evidence type="ECO:0000313" key="3">
    <source>
        <dbReference type="Proteomes" id="UP001560045"/>
    </source>
</evidence>
<keyword evidence="3" id="KW-1185">Reference proteome</keyword>
<accession>A0ABV3XFM5</accession>
<name>A0ABV3XFM5_9ACTN</name>
<evidence type="ECO:0000313" key="2">
    <source>
        <dbReference type="EMBL" id="MEX5718610.1"/>
    </source>
</evidence>
<gene>
    <name evidence="2" type="ORF">ABQ292_09570</name>
</gene>
<protein>
    <submittedName>
        <fullName evidence="2">Uncharacterized protein</fullName>
    </submittedName>
</protein>
<comment type="caution">
    <text evidence="2">The sequence shown here is derived from an EMBL/GenBank/DDBJ whole genome shotgun (WGS) entry which is preliminary data.</text>
</comment>
<dbReference type="RefSeq" id="WP_369205636.1">
    <property type="nucleotide sequence ID" value="NZ_JBFNXQ010000023.1"/>
</dbReference>
<feature type="compositionally biased region" description="Basic and acidic residues" evidence="1">
    <location>
        <begin position="1"/>
        <end position="13"/>
    </location>
</feature>
<feature type="region of interest" description="Disordered" evidence="1">
    <location>
        <begin position="35"/>
        <end position="58"/>
    </location>
</feature>
<sequence>MSESRPASDRRPPEVLAFAPPYERDGASVITATAARSHAATRADGAGPEGRGLDARMSGSRPMGAFVVRDGRVRWHPVVDVTRVVTTAELVVGAVLVARHLAARPSGARAMVTMGPGGWVSMKGGAMAVRPANRLWRRDRAHPAAPVARTRRPLWARLLSTTALEAVLG</sequence>
<proteinExistence type="predicted"/>
<organism evidence="2 3">
    <name type="scientific">Geodermatophilus maliterrae</name>
    <dbReference type="NCBI Taxonomy" id="3162531"/>
    <lineage>
        <taxon>Bacteria</taxon>
        <taxon>Bacillati</taxon>
        <taxon>Actinomycetota</taxon>
        <taxon>Actinomycetes</taxon>
        <taxon>Geodermatophilales</taxon>
        <taxon>Geodermatophilaceae</taxon>
        <taxon>Geodermatophilus</taxon>
    </lineage>
</organism>
<feature type="region of interest" description="Disordered" evidence="1">
    <location>
        <begin position="1"/>
        <end position="22"/>
    </location>
</feature>
<dbReference type="Proteomes" id="UP001560045">
    <property type="component" value="Unassembled WGS sequence"/>
</dbReference>
<evidence type="ECO:0000256" key="1">
    <source>
        <dbReference type="SAM" id="MobiDB-lite"/>
    </source>
</evidence>
<dbReference type="EMBL" id="JBFNXQ010000023">
    <property type="protein sequence ID" value="MEX5718610.1"/>
    <property type="molecule type" value="Genomic_DNA"/>
</dbReference>
<reference evidence="2 3" key="1">
    <citation type="submission" date="2024-06" db="EMBL/GenBank/DDBJ databases">
        <title>Draft genome sequence of Geodermatophilus badlandi, a novel member of the Geodermatophilaceae isolated from badland sedimentary rocks in the Red desert, Wyoming, USA.</title>
        <authorList>
            <person name="Ben Tekaya S."/>
            <person name="Nouioui I."/>
            <person name="Flores G.M."/>
            <person name="Shaal M.N."/>
            <person name="Bredoire F."/>
            <person name="Basile F."/>
            <person name="Van Diepen L."/>
            <person name="Ward N.L."/>
        </authorList>
    </citation>
    <scope>NUCLEOTIDE SEQUENCE [LARGE SCALE GENOMIC DNA]</scope>
    <source>
        <strain evidence="2 3">WL48A</strain>
    </source>
</reference>